<dbReference type="InterPro" id="IPR015424">
    <property type="entry name" value="PyrdxlP-dep_Trfase"/>
</dbReference>
<feature type="domain" description="Serine hydroxymethyltransferase-like" evidence="4">
    <location>
        <begin position="79"/>
        <end position="150"/>
    </location>
</feature>
<dbReference type="InterPro" id="IPR049943">
    <property type="entry name" value="Ser_HO-MeTrfase-like"/>
</dbReference>
<dbReference type="SUPFAM" id="SSF53383">
    <property type="entry name" value="PLP-dependent transferases"/>
    <property type="match status" value="1"/>
</dbReference>
<dbReference type="GO" id="GO:0005739">
    <property type="term" value="C:mitochondrion"/>
    <property type="evidence" value="ECO:0007669"/>
    <property type="project" value="TreeGrafter"/>
</dbReference>
<accession>A0AAP0QQE9</accession>
<gene>
    <name evidence="5" type="ORF">WN944_000550</name>
</gene>
<dbReference type="PANTHER" id="PTHR11680:SF63">
    <property type="entry name" value="SERINE HYDROXYMETHYLTRANSFERASE 3, CHLOROPLASTIC"/>
    <property type="match status" value="1"/>
</dbReference>
<dbReference type="InterPro" id="IPR039429">
    <property type="entry name" value="SHMT-like_dom"/>
</dbReference>
<evidence type="ECO:0000256" key="2">
    <source>
        <dbReference type="ARBA" id="ARBA00001933"/>
    </source>
</evidence>
<evidence type="ECO:0000313" key="5">
    <source>
        <dbReference type="EMBL" id="KAK9208196.1"/>
    </source>
</evidence>
<keyword evidence="3" id="KW-0663">Pyridoxal phosphate</keyword>
<dbReference type="GO" id="GO:0046653">
    <property type="term" value="P:tetrahydrofolate metabolic process"/>
    <property type="evidence" value="ECO:0007669"/>
    <property type="project" value="TreeGrafter"/>
</dbReference>
<comment type="caution">
    <text evidence="5">The sequence shown here is derived from an EMBL/GenBank/DDBJ whole genome shotgun (WGS) entry which is preliminary data.</text>
</comment>
<evidence type="ECO:0000256" key="3">
    <source>
        <dbReference type="ARBA" id="ARBA00022898"/>
    </source>
</evidence>
<comment type="cofactor">
    <cofactor evidence="2">
        <name>pyridoxal 5'-phosphate</name>
        <dbReference type="ChEBI" id="CHEBI:597326"/>
    </cofactor>
</comment>
<dbReference type="Proteomes" id="UP001428341">
    <property type="component" value="Unassembled WGS sequence"/>
</dbReference>
<name>A0AAP0QQE9_9ROSI</name>
<keyword evidence="6" id="KW-1185">Reference proteome</keyword>
<dbReference type="EMBL" id="JBCGBO010000004">
    <property type="protein sequence ID" value="KAK9208196.1"/>
    <property type="molecule type" value="Genomic_DNA"/>
</dbReference>
<dbReference type="PANTHER" id="PTHR11680">
    <property type="entry name" value="SERINE HYDROXYMETHYLTRANSFERASE"/>
    <property type="match status" value="1"/>
</dbReference>
<dbReference type="InterPro" id="IPR015421">
    <property type="entry name" value="PyrdxlP-dep_Trfase_major"/>
</dbReference>
<comment type="catalytic activity">
    <reaction evidence="1">
        <text>(6R)-5,10-methylene-5,6,7,8-tetrahydrofolate + glycine + H2O = (6S)-5,6,7,8-tetrahydrofolate + L-serine</text>
        <dbReference type="Rhea" id="RHEA:15481"/>
        <dbReference type="ChEBI" id="CHEBI:15377"/>
        <dbReference type="ChEBI" id="CHEBI:15636"/>
        <dbReference type="ChEBI" id="CHEBI:33384"/>
        <dbReference type="ChEBI" id="CHEBI:57305"/>
        <dbReference type="ChEBI" id="CHEBI:57453"/>
        <dbReference type="EC" id="2.1.2.1"/>
    </reaction>
</comment>
<dbReference type="Pfam" id="PF00464">
    <property type="entry name" value="SHMT"/>
    <property type="match status" value="1"/>
</dbReference>
<dbReference type="GO" id="GO:0004372">
    <property type="term" value="F:glycine hydroxymethyltransferase activity"/>
    <property type="evidence" value="ECO:0007669"/>
    <property type="project" value="UniProtKB-EC"/>
</dbReference>
<evidence type="ECO:0000259" key="4">
    <source>
        <dbReference type="Pfam" id="PF00464"/>
    </source>
</evidence>
<evidence type="ECO:0000313" key="6">
    <source>
        <dbReference type="Proteomes" id="UP001428341"/>
    </source>
</evidence>
<reference evidence="5 6" key="1">
    <citation type="submission" date="2024-05" db="EMBL/GenBank/DDBJ databases">
        <title>Haplotype-resolved chromosome-level genome assembly of Huyou (Citrus changshanensis).</title>
        <authorList>
            <person name="Miao C."/>
            <person name="Chen W."/>
            <person name="Wu Y."/>
            <person name="Wang L."/>
            <person name="Zhao S."/>
            <person name="Grierson D."/>
            <person name="Xu C."/>
            <person name="Chen K."/>
        </authorList>
    </citation>
    <scope>NUCLEOTIDE SEQUENCE [LARGE SCALE GENOMIC DNA]</scope>
    <source>
        <strain evidence="5">01-14</strain>
        <tissue evidence="5">Leaf</tissue>
    </source>
</reference>
<sequence>MEAVGSGLIDKYSEGLPDTIVVTSTLMSLKPFVRKELWQHNFEVYTVILNPHDRITTVVFGYFIGSLGCDFCFSFMQGHARENGYPRMRQIAEAADAFLMMYMAHINRLVAASVVTDPFEYRGYINSRQGMGLSFESLRGPSGGMIFFRKDRHI</sequence>
<dbReference type="AlphaFoldDB" id="A0AAP0QQE9"/>
<dbReference type="GO" id="GO:0030170">
    <property type="term" value="F:pyridoxal phosphate binding"/>
    <property type="evidence" value="ECO:0007669"/>
    <property type="project" value="TreeGrafter"/>
</dbReference>
<proteinExistence type="predicted"/>
<protein>
    <recommendedName>
        <fullName evidence="4">Serine hydroxymethyltransferase-like domain-containing protein</fullName>
    </recommendedName>
</protein>
<dbReference type="Gene3D" id="3.40.640.10">
    <property type="entry name" value="Type I PLP-dependent aspartate aminotransferase-like (Major domain)"/>
    <property type="match status" value="1"/>
</dbReference>
<dbReference type="GO" id="GO:0019264">
    <property type="term" value="P:glycine biosynthetic process from serine"/>
    <property type="evidence" value="ECO:0007669"/>
    <property type="project" value="TreeGrafter"/>
</dbReference>
<organism evidence="5 6">
    <name type="scientific">Citrus x changshan-huyou</name>
    <dbReference type="NCBI Taxonomy" id="2935761"/>
    <lineage>
        <taxon>Eukaryota</taxon>
        <taxon>Viridiplantae</taxon>
        <taxon>Streptophyta</taxon>
        <taxon>Embryophyta</taxon>
        <taxon>Tracheophyta</taxon>
        <taxon>Spermatophyta</taxon>
        <taxon>Magnoliopsida</taxon>
        <taxon>eudicotyledons</taxon>
        <taxon>Gunneridae</taxon>
        <taxon>Pentapetalae</taxon>
        <taxon>rosids</taxon>
        <taxon>malvids</taxon>
        <taxon>Sapindales</taxon>
        <taxon>Rutaceae</taxon>
        <taxon>Aurantioideae</taxon>
        <taxon>Citrus</taxon>
    </lineage>
</organism>
<evidence type="ECO:0000256" key="1">
    <source>
        <dbReference type="ARBA" id="ARBA00001528"/>
    </source>
</evidence>